<dbReference type="PANTHER" id="PTHR43071:SF1">
    <property type="entry name" value="2-AMINO-4-HYDROXY-6-HYDROXYMETHYLDIHYDROPTERIDINE PYROPHOSPHOKINASE"/>
    <property type="match status" value="1"/>
</dbReference>
<evidence type="ECO:0000256" key="10">
    <source>
        <dbReference type="ARBA" id="ARBA00029409"/>
    </source>
</evidence>
<reference evidence="14 15" key="1">
    <citation type="journal article" date="2016" name="MBio">
        <title>Lateral Gene Transfer in a Heavy Metal-Contaminated-Groundwater Microbial Community.</title>
        <authorList>
            <person name="Hemme C.L."/>
            <person name="Green S.J."/>
            <person name="Rishishwar L."/>
            <person name="Prakash O."/>
            <person name="Pettenato A."/>
            <person name="Chakraborty R."/>
            <person name="Deutschbauer A.M."/>
            <person name="Van Nostrand J.D."/>
            <person name="Wu L."/>
            <person name="He Z."/>
            <person name="Jordan I.K."/>
            <person name="Hazen T.C."/>
            <person name="Arkin A.P."/>
            <person name="Kostka J.E."/>
            <person name="Zhou J."/>
        </authorList>
    </citation>
    <scope>NUCLEOTIDE SEQUENCE [LARGE SCALE GENOMIC DNA]</scope>
    <source>
        <strain evidence="14 15">FW104-T7</strain>
    </source>
</reference>
<proteinExistence type="inferred from homology"/>
<evidence type="ECO:0000256" key="11">
    <source>
        <dbReference type="ARBA" id="ARBA00029766"/>
    </source>
</evidence>
<dbReference type="CDD" id="cd00483">
    <property type="entry name" value="HPPK"/>
    <property type="match status" value="1"/>
</dbReference>
<dbReference type="PROSITE" id="PS00794">
    <property type="entry name" value="HPPK"/>
    <property type="match status" value="1"/>
</dbReference>
<dbReference type="EMBL" id="LVJS01000142">
    <property type="protein sequence ID" value="KZC21960.1"/>
    <property type="molecule type" value="Genomic_DNA"/>
</dbReference>
<dbReference type="AlphaFoldDB" id="A0A154QCQ9"/>
<comment type="similarity">
    <text evidence="2">Belongs to the HPPK family.</text>
</comment>
<evidence type="ECO:0000256" key="1">
    <source>
        <dbReference type="ARBA" id="ARBA00005051"/>
    </source>
</evidence>
<dbReference type="STRING" id="416169.RHOFW104T7_03125"/>
<dbReference type="GO" id="GO:0005524">
    <property type="term" value="F:ATP binding"/>
    <property type="evidence" value="ECO:0007669"/>
    <property type="project" value="UniProtKB-KW"/>
</dbReference>
<evidence type="ECO:0000256" key="7">
    <source>
        <dbReference type="ARBA" id="ARBA00022777"/>
    </source>
</evidence>
<dbReference type="InterPro" id="IPR035907">
    <property type="entry name" value="Hppk_sf"/>
</dbReference>
<evidence type="ECO:0000313" key="15">
    <source>
        <dbReference type="Proteomes" id="UP000076131"/>
    </source>
</evidence>
<dbReference type="PANTHER" id="PTHR43071">
    <property type="entry name" value="2-AMINO-4-HYDROXY-6-HYDROXYMETHYLDIHYDROPTERIDINE PYROPHOSPHOKINASE"/>
    <property type="match status" value="1"/>
</dbReference>
<evidence type="ECO:0000256" key="4">
    <source>
        <dbReference type="ARBA" id="ARBA00016218"/>
    </source>
</evidence>
<name>A0A154QCQ9_9GAMM</name>
<dbReference type="Gene3D" id="3.30.70.560">
    <property type="entry name" value="7,8-Dihydro-6-hydroxymethylpterin-pyrophosphokinase HPPK"/>
    <property type="match status" value="1"/>
</dbReference>
<keyword evidence="5" id="KW-0808">Transferase</keyword>
<evidence type="ECO:0000259" key="13">
    <source>
        <dbReference type="PROSITE" id="PS00794"/>
    </source>
</evidence>
<comment type="function">
    <text evidence="10">Catalyzes the transfer of pyrophosphate from adenosine triphosphate (ATP) to 6-hydroxymethyl-7,8-dihydropterin, an enzymatic step in folate biosynthesis pathway.</text>
</comment>
<dbReference type="RefSeq" id="WP_008439293.1">
    <property type="nucleotide sequence ID" value="NZ_LVJS01000142.1"/>
</dbReference>
<evidence type="ECO:0000256" key="12">
    <source>
        <dbReference type="ARBA" id="ARBA00033413"/>
    </source>
</evidence>
<sequence>MTLAYVALGSNLGNPRQQLLDAMDALAKLPGTRLLQRSQLYRTPPWGVLEQPPFINAAVELDTALSPHDLLEALLAIEQRAGRVRAERNGPRTLDLDLLHVDGVRLDDPQLTLPHPRMAERVFVLLPLRDIAPTLQPSGQATVAELLARLDPTGCERVA</sequence>
<dbReference type="InterPro" id="IPR000550">
    <property type="entry name" value="Hppk"/>
</dbReference>
<dbReference type="EC" id="2.7.6.3" evidence="3"/>
<comment type="caution">
    <text evidence="14">The sequence shown here is derived from an EMBL/GenBank/DDBJ whole genome shotgun (WGS) entry which is preliminary data.</text>
</comment>
<dbReference type="GO" id="GO:0046656">
    <property type="term" value="P:folic acid biosynthetic process"/>
    <property type="evidence" value="ECO:0007669"/>
    <property type="project" value="UniProtKB-KW"/>
</dbReference>
<keyword evidence="8" id="KW-0067">ATP-binding</keyword>
<dbReference type="Proteomes" id="UP000076131">
    <property type="component" value="Unassembled WGS sequence"/>
</dbReference>
<evidence type="ECO:0000313" key="14">
    <source>
        <dbReference type="EMBL" id="KZC21960.1"/>
    </source>
</evidence>
<dbReference type="GO" id="GO:0003848">
    <property type="term" value="F:2-amino-4-hydroxy-6-hydroxymethyldihydropteridine diphosphokinase activity"/>
    <property type="evidence" value="ECO:0007669"/>
    <property type="project" value="UniProtKB-EC"/>
</dbReference>
<keyword evidence="15" id="KW-1185">Reference proteome</keyword>
<dbReference type="eggNOG" id="COG0801">
    <property type="taxonomic scope" value="Bacteria"/>
</dbReference>
<evidence type="ECO:0000256" key="8">
    <source>
        <dbReference type="ARBA" id="ARBA00022840"/>
    </source>
</evidence>
<evidence type="ECO:0000256" key="9">
    <source>
        <dbReference type="ARBA" id="ARBA00022909"/>
    </source>
</evidence>
<keyword evidence="6" id="KW-0547">Nucleotide-binding</keyword>
<accession>A0A154QCQ9</accession>
<evidence type="ECO:0000256" key="2">
    <source>
        <dbReference type="ARBA" id="ARBA00005810"/>
    </source>
</evidence>
<dbReference type="NCBIfam" id="TIGR01498">
    <property type="entry name" value="folK"/>
    <property type="match status" value="1"/>
</dbReference>
<dbReference type="UniPathway" id="UPA00077">
    <property type="reaction ID" value="UER00155"/>
</dbReference>
<dbReference type="GO" id="GO:0046654">
    <property type="term" value="P:tetrahydrofolate biosynthetic process"/>
    <property type="evidence" value="ECO:0007669"/>
    <property type="project" value="UniProtKB-UniPathway"/>
</dbReference>
<protein>
    <recommendedName>
        <fullName evidence="4">2-amino-4-hydroxy-6-hydroxymethyldihydropteridine pyrophosphokinase</fullName>
        <ecNumber evidence="3">2.7.6.3</ecNumber>
    </recommendedName>
    <alternativeName>
        <fullName evidence="11">6-hydroxymethyl-7,8-dihydropterin pyrophosphokinase</fullName>
    </alternativeName>
    <alternativeName>
        <fullName evidence="12">7,8-dihydro-6-hydroxymethylpterin-pyrophosphokinase</fullName>
    </alternativeName>
</protein>
<keyword evidence="9" id="KW-0289">Folate biosynthesis</keyword>
<keyword evidence="7 14" id="KW-0418">Kinase</keyword>
<comment type="pathway">
    <text evidence="1">Cofactor biosynthesis; tetrahydrofolate biosynthesis; 2-amino-4-hydroxy-6-hydroxymethyl-7,8-dihydropteridine diphosphate from 7,8-dihydroneopterin triphosphate: step 4/4.</text>
</comment>
<evidence type="ECO:0000256" key="5">
    <source>
        <dbReference type="ARBA" id="ARBA00022679"/>
    </source>
</evidence>
<evidence type="ECO:0000256" key="6">
    <source>
        <dbReference type="ARBA" id="ARBA00022741"/>
    </source>
</evidence>
<organism evidence="14 15">
    <name type="scientific">Rhodanobacter thiooxydans</name>
    <dbReference type="NCBI Taxonomy" id="416169"/>
    <lineage>
        <taxon>Bacteria</taxon>
        <taxon>Pseudomonadati</taxon>
        <taxon>Pseudomonadota</taxon>
        <taxon>Gammaproteobacteria</taxon>
        <taxon>Lysobacterales</taxon>
        <taxon>Rhodanobacteraceae</taxon>
        <taxon>Rhodanobacter</taxon>
    </lineage>
</organism>
<dbReference type="Pfam" id="PF01288">
    <property type="entry name" value="HPPK"/>
    <property type="match status" value="1"/>
</dbReference>
<feature type="domain" description="7,8-dihydro-6-hydroxymethylpterin-pyrophosphokinase" evidence="13">
    <location>
        <begin position="88"/>
        <end position="99"/>
    </location>
</feature>
<gene>
    <name evidence="14" type="ORF">RHOFW104T7_03125</name>
</gene>
<dbReference type="SUPFAM" id="SSF55083">
    <property type="entry name" value="6-hydroxymethyl-7,8-dihydropterin pyrophosphokinase, HPPK"/>
    <property type="match status" value="1"/>
</dbReference>
<evidence type="ECO:0000256" key="3">
    <source>
        <dbReference type="ARBA" id="ARBA00013253"/>
    </source>
</evidence>
<dbReference type="GO" id="GO:0016301">
    <property type="term" value="F:kinase activity"/>
    <property type="evidence" value="ECO:0007669"/>
    <property type="project" value="UniProtKB-KW"/>
</dbReference>